<dbReference type="GO" id="GO:0006979">
    <property type="term" value="P:response to oxidative stress"/>
    <property type="evidence" value="ECO:0007669"/>
    <property type="project" value="InterPro"/>
</dbReference>
<dbReference type="GO" id="GO:0042744">
    <property type="term" value="P:hydrogen peroxide catabolic process"/>
    <property type="evidence" value="ECO:0007669"/>
    <property type="project" value="UniProtKB-KW"/>
</dbReference>
<accession>A0A447RJN3</accession>
<evidence type="ECO:0000256" key="8">
    <source>
        <dbReference type="ARBA" id="ARBA00023324"/>
    </source>
</evidence>
<dbReference type="PANTHER" id="PTHR42821">
    <property type="entry name" value="CATALASE"/>
    <property type="match status" value="1"/>
</dbReference>
<keyword evidence="5" id="KW-0479">Metal-binding</keyword>
<dbReference type="InterPro" id="IPR024712">
    <property type="entry name" value="Catalase_clade2"/>
</dbReference>
<dbReference type="SUPFAM" id="SSF56634">
    <property type="entry name" value="Heme-dependent catalase-like"/>
    <property type="match status" value="1"/>
</dbReference>
<keyword evidence="3 10" id="KW-0575">Peroxidase</keyword>
<evidence type="ECO:0000313" key="10">
    <source>
        <dbReference type="EMBL" id="VEB00019.1"/>
    </source>
</evidence>
<name>A0A447RJN3_KLEPN</name>
<dbReference type="Pfam" id="PF00199">
    <property type="entry name" value="Catalase"/>
    <property type="match status" value="1"/>
</dbReference>
<reference evidence="10 11" key="1">
    <citation type="submission" date="2018-12" db="EMBL/GenBank/DDBJ databases">
        <authorList>
            <consortium name="Pathogen Informatics"/>
        </authorList>
    </citation>
    <scope>NUCLEOTIDE SEQUENCE [LARGE SCALE GENOMIC DNA]</scope>
    <source>
        <strain evidence="10 11">NCTC13635</strain>
    </source>
</reference>
<dbReference type="PANTHER" id="PTHR42821:SF1">
    <property type="entry name" value="CATALASE-B"/>
    <property type="match status" value="1"/>
</dbReference>
<dbReference type="AlphaFoldDB" id="A0A447RJN3"/>
<dbReference type="Proteomes" id="UP000282433">
    <property type="component" value="Chromosome"/>
</dbReference>
<proteinExistence type="predicted"/>
<keyword evidence="6 10" id="KW-0560">Oxidoreductase</keyword>
<evidence type="ECO:0000256" key="3">
    <source>
        <dbReference type="ARBA" id="ARBA00022559"/>
    </source>
</evidence>
<dbReference type="GO" id="GO:0004096">
    <property type="term" value="F:catalase activity"/>
    <property type="evidence" value="ECO:0007669"/>
    <property type="project" value="UniProtKB-EC"/>
</dbReference>
<evidence type="ECO:0000256" key="6">
    <source>
        <dbReference type="ARBA" id="ARBA00023002"/>
    </source>
</evidence>
<organism evidence="10 11">
    <name type="scientific">Klebsiella pneumoniae</name>
    <dbReference type="NCBI Taxonomy" id="573"/>
    <lineage>
        <taxon>Bacteria</taxon>
        <taxon>Pseudomonadati</taxon>
        <taxon>Pseudomonadota</taxon>
        <taxon>Gammaproteobacteria</taxon>
        <taxon>Enterobacterales</taxon>
        <taxon>Enterobacteriaceae</taxon>
        <taxon>Klebsiella/Raoultella group</taxon>
        <taxon>Klebsiella</taxon>
        <taxon>Klebsiella pneumoniae complex</taxon>
    </lineage>
</organism>
<keyword evidence="8" id="KW-0376">Hydrogen peroxide</keyword>
<dbReference type="InterPro" id="IPR020835">
    <property type="entry name" value="Catalase_sf"/>
</dbReference>
<protein>
    <recommendedName>
        <fullName evidence="2">catalase</fullName>
        <ecNumber evidence="2">1.11.1.6</ecNumber>
    </recommendedName>
</protein>
<evidence type="ECO:0000256" key="2">
    <source>
        <dbReference type="ARBA" id="ARBA00012314"/>
    </source>
</evidence>
<dbReference type="GO" id="GO:0046872">
    <property type="term" value="F:metal ion binding"/>
    <property type="evidence" value="ECO:0007669"/>
    <property type="project" value="UniProtKB-KW"/>
</dbReference>
<sequence length="43" mass="5203">MWDEAQKLTGRDPDFHRRDLWEAIEAGDYPEFELGLQIDPRRE</sequence>
<dbReference type="InterPro" id="IPR011614">
    <property type="entry name" value="Catalase_core"/>
</dbReference>
<comment type="cofactor">
    <cofactor evidence="1">
        <name>heme</name>
        <dbReference type="ChEBI" id="CHEBI:30413"/>
    </cofactor>
</comment>
<evidence type="ECO:0000256" key="7">
    <source>
        <dbReference type="ARBA" id="ARBA00023004"/>
    </source>
</evidence>
<dbReference type="EC" id="1.11.1.6" evidence="2"/>
<gene>
    <name evidence="10" type="primary">katE_4</name>
    <name evidence="10" type="ORF">NCTC13635_00984</name>
</gene>
<keyword evidence="7" id="KW-0408">Iron</keyword>
<dbReference type="GO" id="GO:0020037">
    <property type="term" value="F:heme binding"/>
    <property type="evidence" value="ECO:0007669"/>
    <property type="project" value="InterPro"/>
</dbReference>
<dbReference type="EMBL" id="LR134162">
    <property type="protein sequence ID" value="VEB00019.1"/>
    <property type="molecule type" value="Genomic_DNA"/>
</dbReference>
<evidence type="ECO:0000256" key="1">
    <source>
        <dbReference type="ARBA" id="ARBA00001971"/>
    </source>
</evidence>
<feature type="domain" description="Catalase core" evidence="9">
    <location>
        <begin position="2"/>
        <end position="39"/>
    </location>
</feature>
<evidence type="ECO:0000259" key="9">
    <source>
        <dbReference type="Pfam" id="PF00199"/>
    </source>
</evidence>
<evidence type="ECO:0000313" key="11">
    <source>
        <dbReference type="Proteomes" id="UP000282433"/>
    </source>
</evidence>
<evidence type="ECO:0000256" key="4">
    <source>
        <dbReference type="ARBA" id="ARBA00022617"/>
    </source>
</evidence>
<dbReference type="GO" id="GO:0005829">
    <property type="term" value="C:cytosol"/>
    <property type="evidence" value="ECO:0007669"/>
    <property type="project" value="TreeGrafter"/>
</dbReference>
<evidence type="ECO:0000256" key="5">
    <source>
        <dbReference type="ARBA" id="ARBA00022723"/>
    </source>
</evidence>
<dbReference type="Gene3D" id="2.40.180.10">
    <property type="entry name" value="Catalase core domain"/>
    <property type="match status" value="1"/>
</dbReference>
<keyword evidence="4" id="KW-0349">Heme</keyword>